<organism evidence="5 6">
    <name type="scientific">Emiliania huxleyi (strain CCMP1516)</name>
    <dbReference type="NCBI Taxonomy" id="280463"/>
    <lineage>
        <taxon>Eukaryota</taxon>
        <taxon>Haptista</taxon>
        <taxon>Haptophyta</taxon>
        <taxon>Prymnesiophyceae</taxon>
        <taxon>Isochrysidales</taxon>
        <taxon>Noelaerhabdaceae</taxon>
        <taxon>Emiliania</taxon>
    </lineage>
</organism>
<keyword evidence="6" id="KW-1185">Reference proteome</keyword>
<evidence type="ECO:0000256" key="3">
    <source>
        <dbReference type="PROSITE-ProRule" id="PRU00236"/>
    </source>
</evidence>
<dbReference type="KEGG" id="ehx:EMIHUDRAFT_44556"/>
<dbReference type="RefSeq" id="XP_005775228.1">
    <property type="nucleotide sequence ID" value="XM_005775171.1"/>
</dbReference>
<evidence type="ECO:0000313" key="6">
    <source>
        <dbReference type="Proteomes" id="UP000013827"/>
    </source>
</evidence>
<dbReference type="InterPro" id="IPR026590">
    <property type="entry name" value="Ssirtuin_cat_dom"/>
</dbReference>
<feature type="binding site" evidence="3">
    <location>
        <position position="137"/>
    </location>
    <ligand>
        <name>Zn(2+)</name>
        <dbReference type="ChEBI" id="CHEBI:29105"/>
    </ligand>
</feature>
<dbReference type="AlphaFoldDB" id="A0A0D3JH14"/>
<dbReference type="GO" id="GO:0070403">
    <property type="term" value="F:NAD+ binding"/>
    <property type="evidence" value="ECO:0007669"/>
    <property type="project" value="InterPro"/>
</dbReference>
<feature type="binding site" evidence="3">
    <location>
        <position position="195"/>
    </location>
    <ligand>
        <name>Zn(2+)</name>
        <dbReference type="ChEBI" id="CHEBI:29105"/>
    </ligand>
</feature>
<keyword evidence="1" id="KW-0808">Transferase</keyword>
<name>A0A0D3JH14_EMIH1</name>
<proteinExistence type="predicted"/>
<dbReference type="GO" id="GO:0046872">
    <property type="term" value="F:metal ion binding"/>
    <property type="evidence" value="ECO:0007669"/>
    <property type="project" value="UniProtKB-KW"/>
</dbReference>
<keyword evidence="2" id="KW-0520">NAD</keyword>
<evidence type="ECO:0000259" key="4">
    <source>
        <dbReference type="PROSITE" id="PS50305"/>
    </source>
</evidence>
<accession>A0A0D3JH14</accession>
<reference evidence="6" key="1">
    <citation type="journal article" date="2013" name="Nature">
        <title>Pan genome of the phytoplankton Emiliania underpins its global distribution.</title>
        <authorList>
            <person name="Read B.A."/>
            <person name="Kegel J."/>
            <person name="Klute M.J."/>
            <person name="Kuo A."/>
            <person name="Lefebvre S.C."/>
            <person name="Maumus F."/>
            <person name="Mayer C."/>
            <person name="Miller J."/>
            <person name="Monier A."/>
            <person name="Salamov A."/>
            <person name="Young J."/>
            <person name="Aguilar M."/>
            <person name="Claverie J.M."/>
            <person name="Frickenhaus S."/>
            <person name="Gonzalez K."/>
            <person name="Herman E.K."/>
            <person name="Lin Y.C."/>
            <person name="Napier J."/>
            <person name="Ogata H."/>
            <person name="Sarno A.F."/>
            <person name="Shmutz J."/>
            <person name="Schroeder D."/>
            <person name="de Vargas C."/>
            <person name="Verret F."/>
            <person name="von Dassow P."/>
            <person name="Valentin K."/>
            <person name="Van de Peer Y."/>
            <person name="Wheeler G."/>
            <person name="Dacks J.B."/>
            <person name="Delwiche C.F."/>
            <person name="Dyhrman S.T."/>
            <person name="Glockner G."/>
            <person name="John U."/>
            <person name="Richards T."/>
            <person name="Worden A.Z."/>
            <person name="Zhang X."/>
            <person name="Grigoriev I.V."/>
            <person name="Allen A.E."/>
            <person name="Bidle K."/>
            <person name="Borodovsky M."/>
            <person name="Bowler C."/>
            <person name="Brownlee C."/>
            <person name="Cock J.M."/>
            <person name="Elias M."/>
            <person name="Gladyshev V.N."/>
            <person name="Groth M."/>
            <person name="Guda C."/>
            <person name="Hadaegh A."/>
            <person name="Iglesias-Rodriguez M.D."/>
            <person name="Jenkins J."/>
            <person name="Jones B.M."/>
            <person name="Lawson T."/>
            <person name="Leese F."/>
            <person name="Lindquist E."/>
            <person name="Lobanov A."/>
            <person name="Lomsadze A."/>
            <person name="Malik S.B."/>
            <person name="Marsh M.E."/>
            <person name="Mackinder L."/>
            <person name="Mock T."/>
            <person name="Mueller-Roeber B."/>
            <person name="Pagarete A."/>
            <person name="Parker M."/>
            <person name="Probert I."/>
            <person name="Quesneville H."/>
            <person name="Raines C."/>
            <person name="Rensing S.A."/>
            <person name="Riano-Pachon D.M."/>
            <person name="Richier S."/>
            <person name="Rokitta S."/>
            <person name="Shiraiwa Y."/>
            <person name="Soanes D.M."/>
            <person name="van der Giezen M."/>
            <person name="Wahlund T.M."/>
            <person name="Williams B."/>
            <person name="Wilson W."/>
            <person name="Wolfe G."/>
            <person name="Wurch L.L."/>
        </authorList>
    </citation>
    <scope>NUCLEOTIDE SEQUENCE</scope>
</reference>
<dbReference type="NCBIfam" id="NF003738">
    <property type="entry name" value="PRK05333.1"/>
    <property type="match status" value="1"/>
</dbReference>
<dbReference type="EnsemblProtists" id="EOD22799">
    <property type="protein sequence ID" value="EOD22799"/>
    <property type="gene ID" value="EMIHUDRAFT_44556"/>
</dbReference>
<dbReference type="PANTHER" id="PTHR11085:SF10">
    <property type="entry name" value="NAD-DEPENDENT PROTEIN DEACYLASE SIRTUIN-5, MITOCHONDRIAL-RELATED"/>
    <property type="match status" value="1"/>
</dbReference>
<dbReference type="HOGENOM" id="CLU_023643_3_2_1"/>
<dbReference type="STRING" id="2903.R1EPI6"/>
<evidence type="ECO:0000313" key="5">
    <source>
        <dbReference type="EnsemblProtists" id="EOD22799"/>
    </source>
</evidence>
<dbReference type="Gene3D" id="3.40.50.1220">
    <property type="entry name" value="TPP-binding domain"/>
    <property type="match status" value="1"/>
</dbReference>
<reference evidence="5" key="2">
    <citation type="submission" date="2024-10" db="UniProtKB">
        <authorList>
            <consortium name="EnsemblProtists"/>
        </authorList>
    </citation>
    <scope>IDENTIFICATION</scope>
</reference>
<evidence type="ECO:0000256" key="1">
    <source>
        <dbReference type="ARBA" id="ARBA00022679"/>
    </source>
</evidence>
<feature type="active site" description="Proton acceptor" evidence="3">
    <location>
        <position position="129"/>
    </location>
</feature>
<sequence length="284" mass="29229">LAPRSALVEPSDLDALAALVQSAERLLLLTGAGLSTTSGIPDYRSPNGSYSKGHVPIQHREFVSDQSKRRRYWARSYVGYGYFSRARPNAAHFAVSALQERGLLRGGIITQNVDGLHSAAGASGVLDLHGRIDEVECLNCGALTPRAALQERLAGLNAGWLERAGVAAVAQAAMRADGDAALSDEACASFVVPECGACGGGPLKPTVTFFGGTVPPAIVEASKAAAAAADAVLVAGSSVATFSAFRLVKRVAEDRKPVAVLNIGPSRADPLASLAVSADVATVL</sequence>
<dbReference type="InterPro" id="IPR029035">
    <property type="entry name" value="DHS-like_NAD/FAD-binding_dom"/>
</dbReference>
<dbReference type="PaxDb" id="2903-EOD22799"/>
<protein>
    <recommendedName>
        <fullName evidence="4">Deacetylase sirtuin-type domain-containing protein</fullName>
    </recommendedName>
</protein>
<dbReference type="PANTHER" id="PTHR11085">
    <property type="entry name" value="NAD-DEPENDENT PROTEIN DEACYLASE SIRTUIN-5, MITOCHONDRIAL-RELATED"/>
    <property type="match status" value="1"/>
</dbReference>
<feature type="binding site" evidence="3">
    <location>
        <position position="140"/>
    </location>
    <ligand>
        <name>Zn(2+)</name>
        <dbReference type="ChEBI" id="CHEBI:29105"/>
    </ligand>
</feature>
<dbReference type="InterPro" id="IPR003000">
    <property type="entry name" value="Sirtuin"/>
</dbReference>
<dbReference type="InterPro" id="IPR026591">
    <property type="entry name" value="Sirtuin_cat_small_dom_sf"/>
</dbReference>
<keyword evidence="3" id="KW-0479">Metal-binding</keyword>
<dbReference type="SUPFAM" id="SSF52467">
    <property type="entry name" value="DHS-like NAD/FAD-binding domain"/>
    <property type="match status" value="1"/>
</dbReference>
<dbReference type="PROSITE" id="PS50305">
    <property type="entry name" value="SIRTUIN"/>
    <property type="match status" value="1"/>
</dbReference>
<feature type="binding site" evidence="3">
    <location>
        <position position="198"/>
    </location>
    <ligand>
        <name>Zn(2+)</name>
        <dbReference type="ChEBI" id="CHEBI:29105"/>
    </ligand>
</feature>
<dbReference type="Gene3D" id="3.30.1600.10">
    <property type="entry name" value="SIR2/SIRT2 'Small Domain"/>
    <property type="match status" value="1"/>
</dbReference>
<dbReference type="Proteomes" id="UP000013827">
    <property type="component" value="Unassembled WGS sequence"/>
</dbReference>
<dbReference type="GO" id="GO:0017136">
    <property type="term" value="F:histone deacetylase activity, NAD-dependent"/>
    <property type="evidence" value="ECO:0007669"/>
    <property type="project" value="TreeGrafter"/>
</dbReference>
<keyword evidence="3" id="KW-0862">Zinc</keyword>
<dbReference type="InterPro" id="IPR050134">
    <property type="entry name" value="NAD-dep_sirtuin_deacylases"/>
</dbReference>
<dbReference type="eggNOG" id="KOG2683">
    <property type="taxonomic scope" value="Eukaryota"/>
</dbReference>
<evidence type="ECO:0000256" key="2">
    <source>
        <dbReference type="ARBA" id="ARBA00023027"/>
    </source>
</evidence>
<dbReference type="Pfam" id="PF02146">
    <property type="entry name" value="SIR2"/>
    <property type="match status" value="1"/>
</dbReference>
<dbReference type="GeneID" id="17268346"/>
<dbReference type="OMA" id="RRHYWAR"/>
<feature type="domain" description="Deacetylase sirtuin-type" evidence="4">
    <location>
        <begin position="6"/>
        <end position="284"/>
    </location>
</feature>